<dbReference type="GO" id="GO:0005737">
    <property type="term" value="C:cytoplasm"/>
    <property type="evidence" value="ECO:0007669"/>
    <property type="project" value="UniProtKB-SubCell"/>
</dbReference>
<evidence type="ECO:0000256" key="7">
    <source>
        <dbReference type="SAM" id="MobiDB-lite"/>
    </source>
</evidence>
<accession>A0A8C9FV11</accession>
<proteinExistence type="inferred from homology"/>
<dbReference type="InterPro" id="IPR024613">
    <property type="entry name" value="Huntingtin_N_HEAT_rpt-2"/>
</dbReference>
<feature type="region of interest" description="Disordered" evidence="7">
    <location>
        <begin position="1072"/>
        <end position="1093"/>
    </location>
</feature>
<dbReference type="Pfam" id="PF20926">
    <property type="entry name" value="Htt_N-HEAT_1"/>
    <property type="match status" value="1"/>
</dbReference>
<evidence type="ECO:0000256" key="1">
    <source>
        <dbReference type="ARBA" id="ARBA00002907"/>
    </source>
</evidence>
<dbReference type="InterPro" id="IPR000091">
    <property type="entry name" value="Huntingtin"/>
</dbReference>
<evidence type="ECO:0000256" key="3">
    <source>
        <dbReference type="ARBA" id="ARBA00004496"/>
    </source>
</evidence>
<comment type="similarity">
    <text evidence="4">Belongs to the huntingtin family.</text>
</comment>
<organism evidence="8 9">
    <name type="scientific">Pavo cristatus</name>
    <name type="common">Indian peafowl</name>
    <name type="synonym">Blue peafowl</name>
    <dbReference type="NCBI Taxonomy" id="9049"/>
    <lineage>
        <taxon>Eukaryota</taxon>
        <taxon>Metazoa</taxon>
        <taxon>Chordata</taxon>
        <taxon>Craniata</taxon>
        <taxon>Vertebrata</taxon>
        <taxon>Euteleostomi</taxon>
        <taxon>Archelosauria</taxon>
        <taxon>Archosauria</taxon>
        <taxon>Dinosauria</taxon>
        <taxon>Saurischia</taxon>
        <taxon>Theropoda</taxon>
        <taxon>Coelurosauria</taxon>
        <taxon>Aves</taxon>
        <taxon>Neognathae</taxon>
        <taxon>Galloanserae</taxon>
        <taxon>Galliformes</taxon>
        <taxon>Phasianidae</taxon>
        <taxon>Phasianinae</taxon>
        <taxon>Pavo</taxon>
    </lineage>
</organism>
<feature type="region of interest" description="Disordered" evidence="7">
    <location>
        <begin position="461"/>
        <end position="521"/>
    </location>
</feature>
<feature type="compositionally biased region" description="Basic and acidic residues" evidence="7">
    <location>
        <begin position="586"/>
        <end position="599"/>
    </location>
</feature>
<dbReference type="PRINTS" id="PR00375">
    <property type="entry name" value="HUNTINGTIN"/>
</dbReference>
<evidence type="ECO:0000313" key="8">
    <source>
        <dbReference type="Ensembl" id="ENSPSTP00000020500.1"/>
    </source>
</evidence>
<comment type="function">
    <text evidence="1">May play a role in microtubule-mediated transport or vesicle function.</text>
</comment>
<dbReference type="InterPro" id="IPR016024">
    <property type="entry name" value="ARM-type_fold"/>
</dbReference>
<dbReference type="InterPro" id="IPR028426">
    <property type="entry name" value="Huntingtin_fam"/>
</dbReference>
<evidence type="ECO:0000256" key="4">
    <source>
        <dbReference type="ARBA" id="ARBA00007153"/>
    </source>
</evidence>
<comment type="subcellular location">
    <subcellularLocation>
        <location evidence="3">Cytoplasm</location>
    </subcellularLocation>
    <subcellularLocation>
        <location evidence="2">Nucleus</location>
    </subcellularLocation>
</comment>
<feature type="region of interest" description="Disordered" evidence="7">
    <location>
        <begin position="572"/>
        <end position="599"/>
    </location>
</feature>
<feature type="compositionally biased region" description="Low complexity" evidence="7">
    <location>
        <begin position="474"/>
        <end position="485"/>
    </location>
</feature>
<dbReference type="InterPro" id="IPR048413">
    <property type="entry name" value="Htt_C-HEAT_rpt"/>
</dbReference>
<evidence type="ECO:0000256" key="5">
    <source>
        <dbReference type="ARBA" id="ARBA00022490"/>
    </source>
</evidence>
<dbReference type="Gene3D" id="1.25.10.10">
    <property type="entry name" value="Leucine-rich Repeat Variant"/>
    <property type="match status" value="1"/>
</dbReference>
<dbReference type="GO" id="GO:0005634">
    <property type="term" value="C:nucleus"/>
    <property type="evidence" value="ECO:0007669"/>
    <property type="project" value="UniProtKB-SubCell"/>
</dbReference>
<evidence type="ECO:0000313" key="9">
    <source>
        <dbReference type="Proteomes" id="UP000694428"/>
    </source>
</evidence>
<evidence type="ECO:0000256" key="2">
    <source>
        <dbReference type="ARBA" id="ARBA00004123"/>
    </source>
</evidence>
<sequence length="2063" mass="229320">MQKIKLPCLWDEAFLLIPAASVSPKELSSTKKDRVNHCLTICENIVAQSLRNSPEFQKLLGIAMELFLLCSEDAESDVRMVADECLNKVIKALMDSNLPRLQLELYKEIKKNGASRSLRAALWRFAELAHLVRPQKCRPYLVNLLPCLTRISKRPEESVQETLAAAIPKIMAAFGNFANDNEIKVLLKAFIANLKSSSPTIRRTAAGSAVSICQHSRRMQYFYAWLLNVLLGLLVPVEDDHPTLLILGVLLTLRYLIPLLQQQVKDTSLKGSFGVTRKEAEISPSPEQLVQVYELTLHYTQHQDHNVVTGALELLQQLFRTPPPELLHALTALGGIAQVSVSKDESAIRNRSGSIVELIAGGGSSCSPVLARKHKGKILLGEEEGLEDDPETRSDVSAASFAASVKGEITSELASSSGVSTAGSVGSSAADPTGHDIITEQPRSQHTLQSDSVDLSSCDLTSTATEGEDDDVLSRSSSQISAVQSDPTMDLNDGTQASSPVSDSSQTTTEGPDSAVTPSDSSEIVLEGAEGQYSGMQIGQLQDEEDEAANILQDDSSESFRSSSIALQQPHLLKTMSHSRQPSDSSVDRFPSKEDAVEPIDHENKVRKLSCVKYKAEQYVSDILNYIDHGDPQIRGATAILCGTIINSILLKSRFDVDKWLVNVRSSTGNLFSLVDCIPLLQKTLKDESSVTCKLACTAVRVSRSNYLFALQCRSQGHYSLSRIHYSQVNIEKHFELLILLEGKTDSLHRGVHHYTGLLKLQERVLNDVVICLLGDEDPRVRHVAAASLTRLVPKLFYNCDQGQADPVVAVARDQSSVYLKLLMHETQPLSHFAVSTITRTYRGYNMLQNPTDVTMENNLSRVVAAISHALTISTTRSLTFGCCEALCLLSTTFPVCTWTVGWHCGYVLYPVFMLLKLMHMKQLLLAALDVVSDPSVFPCAHYYCSYYCDRHVCMLLIAVIEQKFAMQIMKNNLSKTNEIKFHQEHNYSNMLSYFSGMFRRITAAATRLFTGDGSDGSFYTLESLSDLVQSMVPTHPSLVLLWCQILLLVNYTNYNWWSEVHQTPKRHSLSTTKLLSPQISGDSDESDSESKRGMCNREIVRRGALILFCDYVPTTLKKTLQCLEGIHLSQSGAVLTLYVDKLLCTPFRVLARMVDTLACRRVEMLLAATLQNSITQLPVEELDRIQEYLQNSGLATRSNYDRLSFFKLRQSQCCIKSESALLEGAELLNRIPQPDLNSFMNCKEFNLSLLAPCLSLGMNEISRDQKSSLFEAARRVTLDHVSATVLNLPASHQVFQPLLPTEPSAYWKKLNDIFGDEVMYQSVMTLCRALAQYLLLLSKLPTSLRVPPDKEDDILKFVVMSIEALSWHLIHDQLPISIDLQAALDCCCLTLQQPSLWNLLASAVNVTYACSLINCIKFIIEAVAVEPGNQLLSPERKKNTSKGLSEDEVDSNMHKMKHVTAACEMIAEMVECLQTVLALGHHRNSSIPAFLTPVLKNIIISLARLPLVNSYTRVPPLVWKLGWSPKPAVEGNKPIFRVFRILFFFSNSNYSKFILQEDTERTQINVLAVQAITSLVLSAMTIPVAGNPAVSCLEQQPRSKALKALDARFGRKLSVIRGIVEQEIQAMVSKRDNIATHHLYQAWDPVPSLSPVSTGRCLHWSEGLLSDLFTERNQFEMMYTTLTELRKVHPSEDEILIQYLIPATCKAAAVLGMDKAVAEPVSRLLESTLRSTHMPSRIGALHGILYILECDLLDETAKQLIPIICEYLLSNLRAVAHCVSAHNQQHILVMCAAAFYLIENYPLDVGPEFSAGIIQMCGVMVSGSDESTPSIIYHCVLRGLERLLLSEQLSRLDSESLVKLSVDRVNVQSPHRAMAALGLMLTCMYTGKEKVSPSRSTDANPAAPDSESVIVAMERVSKLNSFPCLYVLSLFLLKIFLQVFQTLHTTGQSSMVRDWVMLSLSNFTQRTPVAMAMWSLSCFFVSASTSQWISAILPHIISRMGKLEQVDVNIFCLVAMDFYRHQIDEELDRRAFQSVFEVVASPGTPYHRLLTCLQNVHKVTAC</sequence>
<feature type="compositionally biased region" description="Polar residues" evidence="7">
    <location>
        <begin position="576"/>
        <end position="585"/>
    </location>
</feature>
<dbReference type="PANTHER" id="PTHR10170:SF10">
    <property type="entry name" value="HUNTINGTIN"/>
    <property type="match status" value="1"/>
</dbReference>
<dbReference type="InterPro" id="IPR011989">
    <property type="entry name" value="ARM-like"/>
</dbReference>
<feature type="compositionally biased region" description="Polar residues" evidence="7">
    <location>
        <begin position="493"/>
        <end position="521"/>
    </location>
</feature>
<dbReference type="SUPFAM" id="SSF48371">
    <property type="entry name" value="ARM repeat"/>
    <property type="match status" value="1"/>
</dbReference>
<dbReference type="InterPro" id="IPR048412">
    <property type="entry name" value="Htt_bridge"/>
</dbReference>
<reference evidence="8" key="2">
    <citation type="submission" date="2025-09" db="UniProtKB">
        <authorList>
            <consortium name="Ensembl"/>
        </authorList>
    </citation>
    <scope>IDENTIFICATION</scope>
</reference>
<keyword evidence="6" id="KW-0539">Nucleus</keyword>
<dbReference type="InterPro" id="IPR048411">
    <property type="entry name" value="Htt_N_HEAT_rpt-1"/>
</dbReference>
<keyword evidence="5" id="KW-0963">Cytoplasm</keyword>
<dbReference type="Pfam" id="PF20925">
    <property type="entry name" value="Htt_bridge"/>
    <property type="match status" value="1"/>
</dbReference>
<keyword evidence="9" id="KW-1185">Reference proteome</keyword>
<name>A0A8C9FV11_PAVCR</name>
<reference evidence="8" key="1">
    <citation type="submission" date="2025-08" db="UniProtKB">
        <authorList>
            <consortium name="Ensembl"/>
        </authorList>
    </citation>
    <scope>IDENTIFICATION</scope>
</reference>
<feature type="region of interest" description="Disordered" evidence="7">
    <location>
        <begin position="413"/>
        <end position="437"/>
    </location>
</feature>
<dbReference type="Ensembl" id="ENSPSTT00000021506.1">
    <property type="protein sequence ID" value="ENSPSTP00000020500.1"/>
    <property type="gene ID" value="ENSPSTG00000014837.1"/>
</dbReference>
<dbReference type="PANTHER" id="PTHR10170">
    <property type="entry name" value="HUNTINGTON DISEASE PROTEIN"/>
    <property type="match status" value="1"/>
</dbReference>
<feature type="compositionally biased region" description="Low complexity" evidence="7">
    <location>
        <begin position="414"/>
        <end position="430"/>
    </location>
</feature>
<dbReference type="Pfam" id="PF20927">
    <property type="entry name" value="Htt_C-HEAT"/>
    <property type="match status" value="4"/>
</dbReference>
<protein>
    <submittedName>
        <fullName evidence="8">Huntingtin</fullName>
    </submittedName>
</protein>
<dbReference type="Proteomes" id="UP000694428">
    <property type="component" value="Unplaced"/>
</dbReference>
<dbReference type="Pfam" id="PF12372">
    <property type="entry name" value="Htt_N-HEAT"/>
    <property type="match status" value="1"/>
</dbReference>
<evidence type="ECO:0000256" key="6">
    <source>
        <dbReference type="ARBA" id="ARBA00023242"/>
    </source>
</evidence>